<protein>
    <submittedName>
        <fullName evidence="6">Putative RNA-binding protein C23E6,01c</fullName>
    </submittedName>
</protein>
<reference evidence="6 7" key="1">
    <citation type="submission" date="2014-11" db="EMBL/GenBank/DDBJ databases">
        <authorList>
            <person name="Wibberg Daniel"/>
        </authorList>
    </citation>
    <scope>NUCLEOTIDE SEQUENCE [LARGE SCALE GENOMIC DNA]</scope>
    <source>
        <strain evidence="6">Rhizoctonia solani AG1-IB 7/3/14</strain>
    </source>
</reference>
<dbReference type="OrthoDB" id="446113at2759"/>
<evidence type="ECO:0000256" key="3">
    <source>
        <dbReference type="PROSITE-ProRule" id="PRU00176"/>
    </source>
</evidence>
<sequence>MMKIVYRAISFRKPIDLALRWSITSRLLHCTTTILIITLFTEHTRFHMPHPYTTQSPPSSRSSPQAPPKVAALSTSIWSDGSSPNPNGLRSADTSEESTSKFFSSRTSSMGSSHSADSDSPPRWPTRSQPPVAQPQPVLHRPGYPTSTIVNEPSYEFHHSSMSAERELHVVLPEAWMDPPYVFQLAHTQGWDIVDVHMQTPGVLLVFATAVGAARAFAQVNGSSEGLTWPGTGIRVQAHWAGAVGRANEEESQSYTIRPVGGPTSGGSSNNANKQLEFSIFVGDLAPETTNADLVAVFRNPLLGLRADREPRVIRPFTSCRSAKIMVSPETGVSKGYGFVRFTDEADQQRALIEMQGLYCLSRPMRLSHATAKSKPNINGSNVGGYNAVEDIDSYVISRAGAHMLETGPDAYGQFSRHSISGPDSYAPRMEMGPPRSRSVNAEELLGGLGVDGGRLLSVEGGRVLGMEGSRALLNSEMASRGGGLSEGARLESARALLGVLNSADPYNTTVFVGGLNGLIAEETLRGLFAPFGEIHYVKIPPGKGCGFVQFVRKADAERAIERMQGFPIGGGKIRLSWGRSQSDKAAQAAAQAAQLGLNLGGLHLNSLSAADSARLFQALEALGYSSVPGGPKSNAGGGFQQPGATNFPGQQGTNSYSNALNVNNFANPSFYEQGSFPGQGGGYTGQQNGFHLPQQPFSHSQPPFAVDGATSPSGSMSPQQVSFGKPQQQGSFGQSAQQMASMPQQSLYEPSSVGLSRAYTSLGSNFQPFSSEPASFGRSASGSVPMGHSASATAHLTTQPHPIRQSLVFEPEAFGLSGRERQLTAPAHSGSAGSNHNLKNLNMGLAGMNLSQRREFGLDNGPLSAPLRNNMNMNCNQNSGGMKPSASDNNVYIH</sequence>
<dbReference type="Proteomes" id="UP000059188">
    <property type="component" value="Unassembled WGS sequence"/>
</dbReference>
<keyword evidence="1" id="KW-0677">Repeat</keyword>
<evidence type="ECO:0000256" key="2">
    <source>
        <dbReference type="ARBA" id="ARBA00022884"/>
    </source>
</evidence>
<evidence type="ECO:0000313" key="7">
    <source>
        <dbReference type="Proteomes" id="UP000059188"/>
    </source>
</evidence>
<feature type="compositionally biased region" description="Polar residues" evidence="4">
    <location>
        <begin position="772"/>
        <end position="783"/>
    </location>
</feature>
<feature type="compositionally biased region" description="Low complexity" evidence="4">
    <location>
        <begin position="686"/>
        <end position="705"/>
    </location>
</feature>
<dbReference type="EMBL" id="LN679108">
    <property type="protein sequence ID" value="CEL63851.1"/>
    <property type="molecule type" value="Genomic_DNA"/>
</dbReference>
<feature type="compositionally biased region" description="Low complexity" evidence="4">
    <location>
        <begin position="728"/>
        <end position="747"/>
    </location>
</feature>
<feature type="compositionally biased region" description="Polar residues" evidence="4">
    <location>
        <begin position="643"/>
        <end position="660"/>
    </location>
</feature>
<evidence type="ECO:0000313" key="6">
    <source>
        <dbReference type="EMBL" id="CEL63851.1"/>
    </source>
</evidence>
<dbReference type="SMART" id="SM00360">
    <property type="entry name" value="RRM"/>
    <property type="match status" value="2"/>
</dbReference>
<evidence type="ECO:0000256" key="1">
    <source>
        <dbReference type="ARBA" id="ARBA00022737"/>
    </source>
</evidence>
<feature type="compositionally biased region" description="Polar residues" evidence="4">
    <location>
        <begin position="711"/>
        <end position="727"/>
    </location>
</feature>
<accession>A0A0B7G0U0</accession>
<dbReference type="Gene3D" id="3.30.70.330">
    <property type="match status" value="2"/>
</dbReference>
<dbReference type="PANTHER" id="PTHR47640:SF10">
    <property type="entry name" value="TRNA SELENOCYSTEINE 1-ASSOCIATED PROTEIN 1-RELATED"/>
    <property type="match status" value="1"/>
</dbReference>
<organism evidence="6 7">
    <name type="scientific">Thanatephorus cucumeris (strain AG1-IB / isolate 7/3/14)</name>
    <name type="common">Lettuce bottom rot fungus</name>
    <name type="synonym">Rhizoctonia solani</name>
    <dbReference type="NCBI Taxonomy" id="1108050"/>
    <lineage>
        <taxon>Eukaryota</taxon>
        <taxon>Fungi</taxon>
        <taxon>Dikarya</taxon>
        <taxon>Basidiomycota</taxon>
        <taxon>Agaricomycotina</taxon>
        <taxon>Agaricomycetes</taxon>
        <taxon>Cantharellales</taxon>
        <taxon>Ceratobasidiaceae</taxon>
        <taxon>Rhizoctonia</taxon>
        <taxon>Rhizoctonia solani AG-1</taxon>
    </lineage>
</organism>
<dbReference type="Pfam" id="PF00076">
    <property type="entry name" value="RRM_1"/>
    <property type="match status" value="2"/>
</dbReference>
<feature type="domain" description="RRM" evidence="5">
    <location>
        <begin position="278"/>
        <end position="372"/>
    </location>
</feature>
<dbReference type="CDD" id="cd12346">
    <property type="entry name" value="RRM3_NGR1_NAM8_like"/>
    <property type="match status" value="1"/>
</dbReference>
<evidence type="ECO:0000256" key="4">
    <source>
        <dbReference type="SAM" id="MobiDB-lite"/>
    </source>
</evidence>
<feature type="region of interest" description="Disordered" evidence="4">
    <location>
        <begin position="672"/>
        <end position="749"/>
    </location>
</feature>
<dbReference type="InterPro" id="IPR035979">
    <property type="entry name" value="RBD_domain_sf"/>
</dbReference>
<dbReference type="InterPro" id="IPR050825">
    <property type="entry name" value="RBM42_RBP45_47-like"/>
</dbReference>
<name>A0A0B7G0U0_THACB</name>
<dbReference type="STRING" id="1108050.A0A0B7G0U0"/>
<dbReference type="GO" id="GO:0005829">
    <property type="term" value="C:cytosol"/>
    <property type="evidence" value="ECO:0007669"/>
    <property type="project" value="TreeGrafter"/>
</dbReference>
<feature type="compositionally biased region" description="Polar residues" evidence="4">
    <location>
        <begin position="73"/>
        <end position="88"/>
    </location>
</feature>
<keyword evidence="7" id="KW-1185">Reference proteome</keyword>
<dbReference type="AlphaFoldDB" id="A0A0B7G0U0"/>
<feature type="compositionally biased region" description="Low complexity" evidence="4">
    <location>
        <begin position="100"/>
        <end position="119"/>
    </location>
</feature>
<feature type="domain" description="RRM" evidence="5">
    <location>
        <begin position="509"/>
        <end position="581"/>
    </location>
</feature>
<keyword evidence="2 3" id="KW-0694">RNA-binding</keyword>
<dbReference type="PANTHER" id="PTHR47640">
    <property type="entry name" value="TRNA SELENOCYSTEINE 1-ASSOCIATED PROTEIN 1-RELATED-RELATED"/>
    <property type="match status" value="1"/>
</dbReference>
<dbReference type="SUPFAM" id="SSF54928">
    <property type="entry name" value="RNA-binding domain, RBD"/>
    <property type="match status" value="1"/>
</dbReference>
<gene>
    <name evidence="6" type="ORF">RSOLAG1IB_05615</name>
</gene>
<dbReference type="PROSITE" id="PS50102">
    <property type="entry name" value="RRM"/>
    <property type="match status" value="2"/>
</dbReference>
<dbReference type="InterPro" id="IPR000504">
    <property type="entry name" value="RRM_dom"/>
</dbReference>
<evidence type="ECO:0000259" key="5">
    <source>
        <dbReference type="PROSITE" id="PS50102"/>
    </source>
</evidence>
<feature type="region of interest" description="Disordered" evidence="4">
    <location>
        <begin position="50"/>
        <end position="146"/>
    </location>
</feature>
<dbReference type="InterPro" id="IPR012677">
    <property type="entry name" value="Nucleotide-bd_a/b_plait_sf"/>
</dbReference>
<feature type="region of interest" description="Disordered" evidence="4">
    <location>
        <begin position="633"/>
        <end position="660"/>
    </location>
</feature>
<proteinExistence type="predicted"/>
<dbReference type="GO" id="GO:0003729">
    <property type="term" value="F:mRNA binding"/>
    <property type="evidence" value="ECO:0007669"/>
    <property type="project" value="InterPro"/>
</dbReference>
<feature type="region of interest" description="Disordered" evidence="4">
    <location>
        <begin position="772"/>
        <end position="791"/>
    </location>
</feature>